<comment type="caution">
    <text evidence="1">The sequence shown here is derived from an EMBL/GenBank/DDBJ whole genome shotgun (WGS) entry which is preliminary data.</text>
</comment>
<accession>A0ABR7YDR9</accession>
<reference evidence="1 2" key="1">
    <citation type="submission" date="2020-08" db="EMBL/GenBank/DDBJ databases">
        <title>Sphingobacterium sp. DN04309 isolated from aquaculture water.</title>
        <authorList>
            <person name="Zhang M."/>
        </authorList>
    </citation>
    <scope>NUCLEOTIDE SEQUENCE [LARGE SCALE GENOMIC DNA]</scope>
    <source>
        <strain evidence="1 2">DN04309</strain>
    </source>
</reference>
<name>A0ABR7YDR9_9SPHI</name>
<proteinExistence type="predicted"/>
<organism evidence="1 2">
    <name type="scientific">Sphingobacterium litopenaei</name>
    <dbReference type="NCBI Taxonomy" id="2763500"/>
    <lineage>
        <taxon>Bacteria</taxon>
        <taxon>Pseudomonadati</taxon>
        <taxon>Bacteroidota</taxon>
        <taxon>Sphingobacteriia</taxon>
        <taxon>Sphingobacteriales</taxon>
        <taxon>Sphingobacteriaceae</taxon>
        <taxon>Sphingobacterium</taxon>
    </lineage>
</organism>
<sequence>MRTEIINAIKNQQIIKLYYEGELRIVEPHCYGITTAGNEGLRAYQIGGYSSYESIGWKMFYLGRADDVVITEHNFIIRTGYKKGEKGMSVIFAEI</sequence>
<dbReference type="RefSeq" id="WP_190301965.1">
    <property type="nucleotide sequence ID" value="NZ_JACOIJ010000011.1"/>
</dbReference>
<dbReference type="EMBL" id="JACOIJ010000011">
    <property type="protein sequence ID" value="MBD1429436.1"/>
    <property type="molecule type" value="Genomic_DNA"/>
</dbReference>
<protein>
    <recommendedName>
        <fullName evidence="3">WYL domain-containing protein</fullName>
    </recommendedName>
</protein>
<evidence type="ECO:0000313" key="1">
    <source>
        <dbReference type="EMBL" id="MBD1429436.1"/>
    </source>
</evidence>
<evidence type="ECO:0008006" key="3">
    <source>
        <dbReference type="Google" id="ProtNLM"/>
    </source>
</evidence>
<gene>
    <name evidence="1" type="ORF">H8B04_07625</name>
</gene>
<keyword evidence="2" id="KW-1185">Reference proteome</keyword>
<dbReference type="PROSITE" id="PS52050">
    <property type="entry name" value="WYL"/>
    <property type="match status" value="1"/>
</dbReference>
<dbReference type="Proteomes" id="UP000651271">
    <property type="component" value="Unassembled WGS sequence"/>
</dbReference>
<evidence type="ECO:0000313" key="2">
    <source>
        <dbReference type="Proteomes" id="UP000651271"/>
    </source>
</evidence>